<sequence>MPGTVGGGAGTSGGSGGGTASGVGPGVAAGGACAQQRSDPPPQGWTEIESHNQPEAVVDRGDEIKHGEQRRRGEVAPGVVRRVLGADEHDARRGGGFCYDQGGMIVCP</sequence>
<reference evidence="2 3" key="1">
    <citation type="journal article" date="2012" name="Genome Biol.">
        <title>Genome and low-iron response of an oceanic diatom adapted to chronic iron limitation.</title>
        <authorList>
            <person name="Lommer M."/>
            <person name="Specht M."/>
            <person name="Roy A.S."/>
            <person name="Kraemer L."/>
            <person name="Andreson R."/>
            <person name="Gutowska M.A."/>
            <person name="Wolf J."/>
            <person name="Bergner S.V."/>
            <person name="Schilhabel M.B."/>
            <person name="Klostermeier U.C."/>
            <person name="Beiko R.G."/>
            <person name="Rosenstiel P."/>
            <person name="Hippler M."/>
            <person name="Laroche J."/>
        </authorList>
    </citation>
    <scope>NUCLEOTIDE SEQUENCE [LARGE SCALE GENOMIC DNA]</scope>
    <source>
        <strain evidence="2 3">CCMP1005</strain>
    </source>
</reference>
<evidence type="ECO:0000256" key="1">
    <source>
        <dbReference type="SAM" id="MobiDB-lite"/>
    </source>
</evidence>
<feature type="compositionally biased region" description="Basic and acidic residues" evidence="1">
    <location>
        <begin position="48"/>
        <end position="74"/>
    </location>
</feature>
<dbReference type="AlphaFoldDB" id="K0SYV3"/>
<feature type="non-terminal residue" evidence="2">
    <location>
        <position position="108"/>
    </location>
</feature>
<evidence type="ECO:0000313" key="2">
    <source>
        <dbReference type="EMBL" id="EJK63427.1"/>
    </source>
</evidence>
<evidence type="ECO:0000313" key="3">
    <source>
        <dbReference type="Proteomes" id="UP000266841"/>
    </source>
</evidence>
<accession>K0SYV3</accession>
<feature type="compositionally biased region" description="Gly residues" evidence="1">
    <location>
        <begin position="1"/>
        <end position="29"/>
    </location>
</feature>
<dbReference type="Proteomes" id="UP000266841">
    <property type="component" value="Unassembled WGS sequence"/>
</dbReference>
<keyword evidence="3" id="KW-1185">Reference proteome</keyword>
<proteinExistence type="predicted"/>
<protein>
    <submittedName>
        <fullName evidence="2">Uncharacterized protein</fullName>
    </submittedName>
</protein>
<organism evidence="2 3">
    <name type="scientific">Thalassiosira oceanica</name>
    <name type="common">Marine diatom</name>
    <dbReference type="NCBI Taxonomy" id="159749"/>
    <lineage>
        <taxon>Eukaryota</taxon>
        <taxon>Sar</taxon>
        <taxon>Stramenopiles</taxon>
        <taxon>Ochrophyta</taxon>
        <taxon>Bacillariophyta</taxon>
        <taxon>Coscinodiscophyceae</taxon>
        <taxon>Thalassiosirophycidae</taxon>
        <taxon>Thalassiosirales</taxon>
        <taxon>Thalassiosiraceae</taxon>
        <taxon>Thalassiosira</taxon>
    </lineage>
</organism>
<comment type="caution">
    <text evidence="2">The sequence shown here is derived from an EMBL/GenBank/DDBJ whole genome shotgun (WGS) entry which is preliminary data.</text>
</comment>
<gene>
    <name evidence="2" type="ORF">THAOC_15910</name>
</gene>
<feature type="region of interest" description="Disordered" evidence="1">
    <location>
        <begin position="1"/>
        <end position="76"/>
    </location>
</feature>
<name>K0SYV3_THAOC</name>
<dbReference type="EMBL" id="AGNL01018255">
    <property type="protein sequence ID" value="EJK63427.1"/>
    <property type="molecule type" value="Genomic_DNA"/>
</dbReference>